<dbReference type="AlphaFoldDB" id="A0A0E9Q7M4"/>
<name>A0A0E9Q7M4_ANGAN</name>
<sequence length="61" mass="6815">MGTVVCFSIRFKLLNPVKLTLVYVLEDCLLCPCVLSGRIQLNTLMQTLPLAKCALNNKLTF</sequence>
<dbReference type="EMBL" id="GBXM01095843">
    <property type="protein sequence ID" value="JAH12734.1"/>
    <property type="molecule type" value="Transcribed_RNA"/>
</dbReference>
<accession>A0A0E9Q7M4</accession>
<reference evidence="1" key="2">
    <citation type="journal article" date="2015" name="Fish Shellfish Immunol.">
        <title>Early steps in the European eel (Anguilla anguilla)-Vibrio vulnificus interaction in the gills: Role of the RtxA13 toxin.</title>
        <authorList>
            <person name="Callol A."/>
            <person name="Pajuelo D."/>
            <person name="Ebbesson L."/>
            <person name="Teles M."/>
            <person name="MacKenzie S."/>
            <person name="Amaro C."/>
        </authorList>
    </citation>
    <scope>NUCLEOTIDE SEQUENCE</scope>
</reference>
<organism evidence="1">
    <name type="scientific">Anguilla anguilla</name>
    <name type="common">European freshwater eel</name>
    <name type="synonym">Muraena anguilla</name>
    <dbReference type="NCBI Taxonomy" id="7936"/>
    <lineage>
        <taxon>Eukaryota</taxon>
        <taxon>Metazoa</taxon>
        <taxon>Chordata</taxon>
        <taxon>Craniata</taxon>
        <taxon>Vertebrata</taxon>
        <taxon>Euteleostomi</taxon>
        <taxon>Actinopterygii</taxon>
        <taxon>Neopterygii</taxon>
        <taxon>Teleostei</taxon>
        <taxon>Anguilliformes</taxon>
        <taxon>Anguillidae</taxon>
        <taxon>Anguilla</taxon>
    </lineage>
</organism>
<proteinExistence type="predicted"/>
<protein>
    <submittedName>
        <fullName evidence="1">Uncharacterized protein</fullName>
    </submittedName>
</protein>
<reference evidence="1" key="1">
    <citation type="submission" date="2014-11" db="EMBL/GenBank/DDBJ databases">
        <authorList>
            <person name="Amaro Gonzalez C."/>
        </authorList>
    </citation>
    <scope>NUCLEOTIDE SEQUENCE</scope>
</reference>
<evidence type="ECO:0000313" key="1">
    <source>
        <dbReference type="EMBL" id="JAH12734.1"/>
    </source>
</evidence>